<evidence type="ECO:0000256" key="2">
    <source>
        <dbReference type="ARBA" id="ARBA00003701"/>
    </source>
</evidence>
<feature type="domain" description="GST N-terminal" evidence="9">
    <location>
        <begin position="180"/>
        <end position="267"/>
    </location>
</feature>
<proteinExistence type="inferred from homology"/>
<dbReference type="Proteomes" id="UP000282613">
    <property type="component" value="Unassembled WGS sequence"/>
</dbReference>
<protein>
    <recommendedName>
        <fullName evidence="5">glutathione transferase</fullName>
        <ecNumber evidence="5">2.5.1.18</ecNumber>
    </recommendedName>
</protein>
<name>A0A0R3WCY6_TAEAS</name>
<accession>A0A0R3WCY6</accession>
<dbReference type="EC" id="2.5.1.18" evidence="5"/>
<dbReference type="STRING" id="60517.A0A0R3WCY6"/>
<reference evidence="10 11" key="2">
    <citation type="submission" date="2018-11" db="EMBL/GenBank/DDBJ databases">
        <authorList>
            <consortium name="Pathogen Informatics"/>
        </authorList>
    </citation>
    <scope>NUCLEOTIDE SEQUENCE [LARGE SCALE GENOMIC DNA]</scope>
</reference>
<dbReference type="OrthoDB" id="4951845at2759"/>
<dbReference type="InterPro" id="IPR036249">
    <property type="entry name" value="Thioredoxin-like_sf"/>
</dbReference>
<dbReference type="PANTHER" id="PTHR11571">
    <property type="entry name" value="GLUTATHIONE S-TRANSFERASE"/>
    <property type="match status" value="1"/>
</dbReference>
<dbReference type="InterPro" id="IPR004045">
    <property type="entry name" value="Glutathione_S-Trfase_N"/>
</dbReference>
<feature type="compositionally biased region" description="Pro residues" evidence="8">
    <location>
        <begin position="86"/>
        <end position="107"/>
    </location>
</feature>
<keyword evidence="6" id="KW-0808">Transferase</keyword>
<dbReference type="WBParaSite" id="TASK_0000859901-mRNA-1">
    <property type="protein sequence ID" value="TASK_0000859901-mRNA-1"/>
    <property type="gene ID" value="TASK_0000859901"/>
</dbReference>
<evidence type="ECO:0000256" key="8">
    <source>
        <dbReference type="SAM" id="MobiDB-lite"/>
    </source>
</evidence>
<evidence type="ECO:0000313" key="10">
    <source>
        <dbReference type="EMBL" id="VDK40637.1"/>
    </source>
</evidence>
<dbReference type="SUPFAM" id="SSF47616">
    <property type="entry name" value="GST C-terminal domain-like"/>
    <property type="match status" value="1"/>
</dbReference>
<feature type="region of interest" description="Disordered" evidence="8">
    <location>
        <begin position="131"/>
        <end position="164"/>
    </location>
</feature>
<feature type="region of interest" description="Disordered" evidence="8">
    <location>
        <begin position="77"/>
        <end position="117"/>
    </location>
</feature>
<dbReference type="Pfam" id="PF14497">
    <property type="entry name" value="GST_C_3"/>
    <property type="match status" value="1"/>
</dbReference>
<comment type="catalytic activity">
    <reaction evidence="7">
        <text>RX + glutathione = an S-substituted glutathione + a halide anion + H(+)</text>
        <dbReference type="Rhea" id="RHEA:16437"/>
        <dbReference type="ChEBI" id="CHEBI:15378"/>
        <dbReference type="ChEBI" id="CHEBI:16042"/>
        <dbReference type="ChEBI" id="CHEBI:17792"/>
        <dbReference type="ChEBI" id="CHEBI:57925"/>
        <dbReference type="ChEBI" id="CHEBI:90779"/>
        <dbReference type="EC" id="2.5.1.18"/>
    </reaction>
</comment>
<dbReference type="PANTHER" id="PTHR11571:SF222">
    <property type="entry name" value="GLUTATHIONE TRANSFERASE"/>
    <property type="match status" value="1"/>
</dbReference>
<sequence length="379" mass="43056">MDEGFKGDGSNADDSQMRAVSKSWCCPEKYDLRKAESKAANKVDTVFDVEPSVPELEYIDDFVDPPLTLLKSIGSASPLSLHSPSSIPPTPPPTSSPTSPPPSPPLSPSHSSPTIPELEHIDDFVGSSLVSLQPTTSTSPSSHQTPSSTPSLSPPMQPRTTIVKESELPTLVLSTASVLTQPRLGYWNIRERAEQIRLFCHYLKEDYEEELYEYGPGPDYSTSEWENKKQSAEFADLELPYWIEEGVRLCGILPLLEHIAEKHDLLPQDKRIRTRLRRTQQDIDKLRGNFEDLCYDEEWEIKRETLNVLHELNINYPDFNLYDLLDALMTFAPDCLKQFENLENFMLRFRGLQSVKDYITTQEFKSRPFFSPKAKWNGG</sequence>
<dbReference type="InterPro" id="IPR004046">
    <property type="entry name" value="GST_C"/>
</dbReference>
<dbReference type="GO" id="GO:0004364">
    <property type="term" value="F:glutathione transferase activity"/>
    <property type="evidence" value="ECO:0007669"/>
    <property type="project" value="UniProtKB-EC"/>
</dbReference>
<comment type="function">
    <text evidence="2">Conjugation of reduced glutathione to a wide number of exogenous and endogenous hydrophobic electrophiles.</text>
</comment>
<dbReference type="InterPro" id="IPR036282">
    <property type="entry name" value="Glutathione-S-Trfase_C_sf"/>
</dbReference>
<dbReference type="PROSITE" id="PS50404">
    <property type="entry name" value="GST_NTER"/>
    <property type="match status" value="1"/>
</dbReference>
<feature type="region of interest" description="Disordered" evidence="8">
    <location>
        <begin position="1"/>
        <end position="20"/>
    </location>
</feature>
<dbReference type="EMBL" id="UYRS01018838">
    <property type="protein sequence ID" value="VDK40637.1"/>
    <property type="molecule type" value="Genomic_DNA"/>
</dbReference>
<dbReference type="GO" id="GO:0006749">
    <property type="term" value="P:glutathione metabolic process"/>
    <property type="evidence" value="ECO:0007669"/>
    <property type="project" value="TreeGrafter"/>
</dbReference>
<evidence type="ECO:0000256" key="1">
    <source>
        <dbReference type="ARBA" id="ARBA00002446"/>
    </source>
</evidence>
<dbReference type="InterPro" id="IPR050213">
    <property type="entry name" value="GST_superfamily"/>
</dbReference>
<evidence type="ECO:0000256" key="6">
    <source>
        <dbReference type="ARBA" id="ARBA00022679"/>
    </source>
</evidence>
<organism evidence="12">
    <name type="scientific">Taenia asiatica</name>
    <name type="common">Asian tapeworm</name>
    <dbReference type="NCBI Taxonomy" id="60517"/>
    <lineage>
        <taxon>Eukaryota</taxon>
        <taxon>Metazoa</taxon>
        <taxon>Spiralia</taxon>
        <taxon>Lophotrochozoa</taxon>
        <taxon>Platyhelminthes</taxon>
        <taxon>Cestoda</taxon>
        <taxon>Eucestoda</taxon>
        <taxon>Cyclophyllidea</taxon>
        <taxon>Taeniidae</taxon>
        <taxon>Taenia</taxon>
    </lineage>
</organism>
<dbReference type="Gene3D" id="3.40.30.10">
    <property type="entry name" value="Glutaredoxin"/>
    <property type="match status" value="1"/>
</dbReference>
<evidence type="ECO:0000259" key="9">
    <source>
        <dbReference type="PROSITE" id="PS50404"/>
    </source>
</evidence>
<dbReference type="AlphaFoldDB" id="A0A0R3WCY6"/>
<evidence type="ECO:0000256" key="4">
    <source>
        <dbReference type="ARBA" id="ARBA00011738"/>
    </source>
</evidence>
<comment type="subunit">
    <text evidence="4">Homodimer.</text>
</comment>
<dbReference type="SUPFAM" id="SSF52833">
    <property type="entry name" value="Thioredoxin-like"/>
    <property type="match status" value="1"/>
</dbReference>
<reference evidence="12" key="1">
    <citation type="submission" date="2017-02" db="UniProtKB">
        <authorList>
            <consortium name="WormBaseParasite"/>
        </authorList>
    </citation>
    <scope>IDENTIFICATION</scope>
</reference>
<feature type="compositionally biased region" description="Low complexity" evidence="8">
    <location>
        <begin position="131"/>
        <end position="151"/>
    </location>
</feature>
<gene>
    <name evidence="10" type="ORF">TASK_LOCUS8600</name>
</gene>
<keyword evidence="11" id="KW-1185">Reference proteome</keyword>
<evidence type="ECO:0000313" key="11">
    <source>
        <dbReference type="Proteomes" id="UP000282613"/>
    </source>
</evidence>
<comment type="function">
    <text evidence="1">GST isoenzymes appear to play a central role in the parasite detoxification system. Other functions are also suspected including a role in increasing the solubility of haematin in the parasite gut.</text>
</comment>
<dbReference type="Gene3D" id="1.20.1050.10">
    <property type="match status" value="1"/>
</dbReference>
<evidence type="ECO:0000313" key="12">
    <source>
        <dbReference type="WBParaSite" id="TASK_0000859901-mRNA-1"/>
    </source>
</evidence>
<evidence type="ECO:0000256" key="7">
    <source>
        <dbReference type="ARBA" id="ARBA00047960"/>
    </source>
</evidence>
<evidence type="ECO:0000256" key="3">
    <source>
        <dbReference type="ARBA" id="ARBA00005861"/>
    </source>
</evidence>
<comment type="similarity">
    <text evidence="3">Belongs to the GST superfamily. Mu family.</text>
</comment>
<evidence type="ECO:0000256" key="5">
    <source>
        <dbReference type="ARBA" id="ARBA00012452"/>
    </source>
</evidence>